<proteinExistence type="predicted"/>
<sequence>MSEQPLTFLPLSYAARPPRLVVVAPQGDDWVRWAAAALARLSKVWGCSGSVVLPAEAIEHPALQRCLARLQSDHVVPYVPSWDTADEITPGLIEGLLARHVIPDEAAREEFERSVRKESWNAPVVAEAEAAATALRSRLAVNQREDFLHVHHLFDADDDHSLTPLASVATAPLIGVPKSLVTTAASLAYAMHVGVQETLLEGLVESRQWLEAAARRDESPLLGDFHPAAGPDALAMMSHQAGLCVQVRRGYQPAQATMVLGDRPEDFALAQVLRQLHDSVVWLPGDEVSLASFWLFDRGHRIVPSR</sequence>
<evidence type="ECO:0000313" key="1">
    <source>
        <dbReference type="EMBL" id="BFP43665.1"/>
    </source>
</evidence>
<dbReference type="RefSeq" id="WP_407986268.1">
    <property type="nucleotide sequence ID" value="NZ_AP035881.2"/>
</dbReference>
<dbReference type="AlphaFoldDB" id="A0AB33JSW4"/>
<name>A0AB33JSW4_9ACTN</name>
<organism evidence="1">
    <name type="scientific">Kitasatospora sp. CMC57</name>
    <dbReference type="NCBI Taxonomy" id="3231513"/>
    <lineage>
        <taxon>Bacteria</taxon>
        <taxon>Bacillati</taxon>
        <taxon>Actinomycetota</taxon>
        <taxon>Actinomycetes</taxon>
        <taxon>Kitasatosporales</taxon>
        <taxon>Streptomycetaceae</taxon>
        <taxon>Kitasatospora</taxon>
    </lineage>
</organism>
<gene>
    <name evidence="1" type="ORF">KCMC57_00330</name>
</gene>
<accession>A0AB33JSW4</accession>
<reference evidence="1" key="1">
    <citation type="submission" date="2024-07" db="EMBL/GenBank/DDBJ databases">
        <title>Complete genome sequences of cellulolytic bacteria, Kitasatospora sp. CMC57 and Streptomyces sp. CMC78, isolated from Japanese agricultural soil.</title>
        <authorList>
            <person name="Hashimoto T."/>
            <person name="Ito M."/>
            <person name="Iwamoto M."/>
            <person name="Fukahori D."/>
            <person name="Shoda T."/>
            <person name="Sakoda M."/>
            <person name="Morohoshi T."/>
            <person name="Mitsuboshi M."/>
            <person name="Nishizawa T."/>
        </authorList>
    </citation>
    <scope>NUCLEOTIDE SEQUENCE</scope>
    <source>
        <strain evidence="1">CMC57</strain>
    </source>
</reference>
<protein>
    <submittedName>
        <fullName evidence="1">Uncharacterized protein</fullName>
    </submittedName>
</protein>
<dbReference type="EMBL" id="AP035881">
    <property type="protein sequence ID" value="BFP43665.1"/>
    <property type="molecule type" value="Genomic_DNA"/>
</dbReference>